<evidence type="ECO:0000313" key="3">
    <source>
        <dbReference type="EMBL" id="TJY65813.1"/>
    </source>
</evidence>
<keyword evidence="1" id="KW-0472">Membrane</keyword>
<dbReference type="Pfam" id="PF07715">
    <property type="entry name" value="Plug"/>
    <property type="match status" value="1"/>
</dbReference>
<keyword evidence="1" id="KW-0813">Transport</keyword>
<dbReference type="EMBL" id="SUKA01000003">
    <property type="protein sequence ID" value="TJY65813.1"/>
    <property type="molecule type" value="Genomic_DNA"/>
</dbReference>
<dbReference type="Proteomes" id="UP000309872">
    <property type="component" value="Unassembled WGS sequence"/>
</dbReference>
<protein>
    <submittedName>
        <fullName evidence="3">SusC/RagA family TonB-linked outer membrane protein</fullName>
    </submittedName>
</protein>
<dbReference type="RefSeq" id="WP_136820942.1">
    <property type="nucleotide sequence ID" value="NZ_BMJX01000003.1"/>
</dbReference>
<dbReference type="OrthoDB" id="9768177at2"/>
<dbReference type="Gene3D" id="2.170.130.10">
    <property type="entry name" value="TonB-dependent receptor, plug domain"/>
    <property type="match status" value="1"/>
</dbReference>
<evidence type="ECO:0000313" key="4">
    <source>
        <dbReference type="Proteomes" id="UP000309872"/>
    </source>
</evidence>
<organism evidence="3 4">
    <name type="scientific">Sphingobacterium alkalisoli</name>
    <dbReference type="NCBI Taxonomy" id="1874115"/>
    <lineage>
        <taxon>Bacteria</taxon>
        <taxon>Pseudomonadati</taxon>
        <taxon>Bacteroidota</taxon>
        <taxon>Sphingobacteriia</taxon>
        <taxon>Sphingobacteriales</taxon>
        <taxon>Sphingobacteriaceae</taxon>
        <taxon>Sphingobacterium</taxon>
    </lineage>
</organism>
<feature type="domain" description="TonB-dependent receptor plug" evidence="2">
    <location>
        <begin position="119"/>
        <end position="227"/>
    </location>
</feature>
<dbReference type="NCBIfam" id="TIGR04057">
    <property type="entry name" value="SusC_RagA_signa"/>
    <property type="match status" value="1"/>
</dbReference>
<keyword evidence="4" id="KW-1185">Reference proteome</keyword>
<name>A0A4U0H2G1_9SPHI</name>
<proteinExistence type="inferred from homology"/>
<dbReference type="AlphaFoldDB" id="A0A4U0H2G1"/>
<keyword evidence="1" id="KW-1134">Transmembrane beta strand</keyword>
<dbReference type="InterPro" id="IPR023996">
    <property type="entry name" value="TonB-dep_OMP_SusC/RagA"/>
</dbReference>
<evidence type="ECO:0000259" key="2">
    <source>
        <dbReference type="Pfam" id="PF07715"/>
    </source>
</evidence>
<dbReference type="NCBIfam" id="TIGR04056">
    <property type="entry name" value="OMP_RagA_SusC"/>
    <property type="match status" value="1"/>
</dbReference>
<dbReference type="PROSITE" id="PS52016">
    <property type="entry name" value="TONB_DEPENDENT_REC_3"/>
    <property type="match status" value="1"/>
</dbReference>
<evidence type="ECO:0000256" key="1">
    <source>
        <dbReference type="PROSITE-ProRule" id="PRU01360"/>
    </source>
</evidence>
<accession>A0A4U0H2G1</accession>
<dbReference type="SUPFAM" id="SSF56935">
    <property type="entry name" value="Porins"/>
    <property type="match status" value="1"/>
</dbReference>
<gene>
    <name evidence="3" type="ORF">FAZ19_11890</name>
</gene>
<dbReference type="InterPro" id="IPR023997">
    <property type="entry name" value="TonB-dep_OMP_SusC/RagA_CS"/>
</dbReference>
<dbReference type="InterPro" id="IPR012910">
    <property type="entry name" value="Plug_dom"/>
</dbReference>
<comment type="caution">
    <text evidence="3">The sequence shown here is derived from an EMBL/GenBank/DDBJ whole genome shotgun (WGS) entry which is preliminary data.</text>
</comment>
<dbReference type="SUPFAM" id="SSF49464">
    <property type="entry name" value="Carboxypeptidase regulatory domain-like"/>
    <property type="match status" value="1"/>
</dbReference>
<dbReference type="InterPro" id="IPR008969">
    <property type="entry name" value="CarboxyPept-like_regulatory"/>
</dbReference>
<reference evidence="3 4" key="1">
    <citation type="submission" date="2019-04" db="EMBL/GenBank/DDBJ databases">
        <title>Sphingobacterium olei sp. nov., isolated from oil-contaminated soil.</title>
        <authorList>
            <person name="Liu B."/>
        </authorList>
    </citation>
    <scope>NUCLEOTIDE SEQUENCE [LARGE SCALE GENOMIC DNA]</scope>
    <source>
        <strain evidence="3 4">Y3L14</strain>
    </source>
</reference>
<sequence length="1072" mass="120408">MKALMCVLLFFTTLLTVSGQTGKAPLQGRILSAGTQHPVEGARIDDINGLHITVTDNKGYFNIAAREYPVSLKISSMGHRDTVVVFDPTQQPFTVYLQEIINQLQEVNIQTGYQTLKPNEVTGAVEVVSKETLNQQTGTNILQRLNNVTAGIRFDNQPIVSPDRQKLNVSVRGLSTINGNLDPLVVLDGFIYEGDINNIDPNSIESVTILKDAAASSIWGARAGNGVIVITSKKGAFSVDSPTSVSFNSTMIWRNKPDLHQIYQLDNADFIKTEEMLYHNGYYDWIVKGLDYMAVTPAIDIFDRRCLGLITASDSAAAIQNLLLQDGRAAYADNFYTTPFSNQYSLNLTGGAQRNTYGLSVGYTGARNENSVRDRKINLQLTNSYRPTDKLQIDLNVLYTRADNESGTPAYESLSFNGKRVPYLQFTDQIGGEIPFFMDYRQLVLEDRYASGFQGWAYYPLSDYRNAKINAVRNELYATVAVRYKLLRMLDLNTSVQYQQQTVDQINLYQQDSHYARRYINQFTEVDPNTGAVKYNVPVGGIKDQDNARVSSYTARSQLNLNETRGDHRIVGIVGAEIRQILTEGNSFTAYGYNDDPLRTAPVDHVKTFRINPTNQARTITGHPLYSRRINRFVSLYGNGSYIFKNRYALSGSIRRDGGNIFGAATNDKWSPLWSIGGSWDAANEEFLKWEFMDRLKFRTTFGYSGNVDLRKTPDPVASITTGTYTLFPALTIGTINDPELRWEKISTLNFGLDFSVFNGRISGSFDHYIKDGRDLYGLTAFDYTAWGRQSTVTKNVGRMEGRGWDITLNVKNIDRVFKWDTRYILNLNRNKTVEYYNTVNSGVSSFLSNGNTITPIVGMPLNALAGFRWLGLNEEGDPMGMLDGAPSTNYIGINTQSLYEGEDSGSIVFYGSAKPQIFGSMINSFGWKDFSFTFNVSFRGNYYFRKPVTSYTSLFSNGTVYPDFEERWQAPGDENSTDVPGMQYPLKSNRDSFYGQAEINIHRADHLRLEYITASWHKGLMLGGKQINSRLYGNVANLGLLWTANKKGIDPEFAYRLTPPTTFSLGIQIDY</sequence>
<dbReference type="InterPro" id="IPR037066">
    <property type="entry name" value="Plug_dom_sf"/>
</dbReference>
<keyword evidence="1" id="KW-0998">Cell outer membrane</keyword>
<comment type="subcellular location">
    <subcellularLocation>
        <location evidence="1">Cell outer membrane</location>
        <topology evidence="1">Multi-pass membrane protein</topology>
    </subcellularLocation>
</comment>
<dbReference type="InterPro" id="IPR039426">
    <property type="entry name" value="TonB-dep_rcpt-like"/>
</dbReference>
<dbReference type="GO" id="GO:0009279">
    <property type="term" value="C:cell outer membrane"/>
    <property type="evidence" value="ECO:0007669"/>
    <property type="project" value="UniProtKB-SubCell"/>
</dbReference>
<comment type="similarity">
    <text evidence="1">Belongs to the TonB-dependent receptor family.</text>
</comment>
<keyword evidence="1" id="KW-0812">Transmembrane</keyword>